<feature type="transmembrane region" description="Helical" evidence="10">
    <location>
        <begin position="338"/>
        <end position="360"/>
    </location>
</feature>
<comment type="similarity">
    <text evidence="2 9">Belongs to the major facilitator superfamily. Sugar transporter (TC 2.A.1.1) family.</text>
</comment>
<feature type="domain" description="Major facilitator superfamily (MFS) profile" evidence="11">
    <location>
        <begin position="56"/>
        <end position="489"/>
    </location>
</feature>
<dbReference type="PRINTS" id="PR00171">
    <property type="entry name" value="SUGRTRNSPORT"/>
</dbReference>
<dbReference type="InterPro" id="IPR050814">
    <property type="entry name" value="Myo-inositol_Transporter"/>
</dbReference>
<dbReference type="PANTHER" id="PTHR48020">
    <property type="entry name" value="PROTON MYO-INOSITOL COTRANSPORTER"/>
    <property type="match status" value="1"/>
</dbReference>
<evidence type="ECO:0000256" key="2">
    <source>
        <dbReference type="ARBA" id="ARBA00010992"/>
    </source>
</evidence>
<dbReference type="GO" id="GO:0016020">
    <property type="term" value="C:membrane"/>
    <property type="evidence" value="ECO:0007669"/>
    <property type="project" value="UniProtKB-SubCell"/>
</dbReference>
<feature type="transmembrane region" description="Helical" evidence="10">
    <location>
        <begin position="180"/>
        <end position="197"/>
    </location>
</feature>
<feature type="transmembrane region" description="Helical" evidence="10">
    <location>
        <begin position="367"/>
        <end position="389"/>
    </location>
</feature>
<feature type="transmembrane region" description="Helical" evidence="10">
    <location>
        <begin position="209"/>
        <end position="232"/>
    </location>
</feature>
<keyword evidence="6" id="KW-0769">Symport</keyword>
<protein>
    <recommendedName>
        <fullName evidence="11">Major facilitator superfamily (MFS) profile domain-containing protein</fullName>
    </recommendedName>
</protein>
<dbReference type="InterPro" id="IPR020846">
    <property type="entry name" value="MFS_dom"/>
</dbReference>
<evidence type="ECO:0000256" key="4">
    <source>
        <dbReference type="ARBA" id="ARBA00022597"/>
    </source>
</evidence>
<keyword evidence="8 10" id="KW-0472">Membrane</keyword>
<reference evidence="12 13" key="1">
    <citation type="submission" date="2019-06" db="EMBL/GenBank/DDBJ databases">
        <title>A chromosomal-level reference genome of Carpinus fangiana (Coryloideae, Betulaceae).</title>
        <authorList>
            <person name="Yang X."/>
            <person name="Wang Z."/>
            <person name="Zhang L."/>
            <person name="Hao G."/>
            <person name="Liu J."/>
            <person name="Yang Y."/>
        </authorList>
    </citation>
    <scope>NUCLEOTIDE SEQUENCE [LARGE SCALE GENOMIC DNA]</scope>
    <source>
        <strain evidence="12">Cfa_2016G</strain>
        <tissue evidence="12">Leaf</tissue>
    </source>
</reference>
<dbReference type="EMBL" id="CM017321">
    <property type="protein sequence ID" value="KAE7995632.1"/>
    <property type="molecule type" value="Genomic_DNA"/>
</dbReference>
<accession>A0A5N6Q8S1</accession>
<sequence length="531" mass="56745">MGGEENGKGEGLVEIHMGSKNKYRRMDSEGTEEDVVLSNEGIAKKNHNTKKFVFVCAIFASLNSVLLGYDVGVMSGAILFIQEDLKITEVQEEVLVGILSIISLLGSLAGGKTSDAIGRKWTIAFAAILFQTGAAVMTLAPNFGVLMVGRLFAGVGIGFGVMIAPVYIAEISPAIARGSLTSFPEIFINLGILLGYVSNYAFSGLPAHISWRLMLGVGILPSVFIGFALFVIPESPRWLVMQNRVEEARAVLLKTNESETEAEERLAEIQLAAGTANAEKYEAKAVWREILNPSPPVRRMLITGCGIQCFQQITGIDATVYYSPTIFKEAGIKGNTQLLAATVAVGLSKTLFILVAIFLIDKVGRKPLLYISTIGMTTCLLGLSLTLAFMGNEKIGIGMAILAVCGNVAFFSVGLGPICWVLSSEIFPLRLRAQAAALGAVGSRVSSGVVAMSFLSVSRAITVAGTFFIFSVISVFAIAFVHTCVPETKGKSLEEIELLFQNEGVWKGGEVEMGDAERLVQREQVGGVSDC</sequence>
<dbReference type="SUPFAM" id="SSF103473">
    <property type="entry name" value="MFS general substrate transporter"/>
    <property type="match status" value="1"/>
</dbReference>
<evidence type="ECO:0000313" key="13">
    <source>
        <dbReference type="Proteomes" id="UP000327013"/>
    </source>
</evidence>
<dbReference type="Gene3D" id="1.20.1250.20">
    <property type="entry name" value="MFS general substrate transporter like domains"/>
    <property type="match status" value="1"/>
</dbReference>
<dbReference type="GO" id="GO:0015293">
    <property type="term" value="F:symporter activity"/>
    <property type="evidence" value="ECO:0007669"/>
    <property type="project" value="UniProtKB-KW"/>
</dbReference>
<comment type="subcellular location">
    <subcellularLocation>
        <location evidence="1">Membrane</location>
        <topology evidence="1">Multi-pass membrane protein</topology>
    </subcellularLocation>
</comment>
<keyword evidence="5 10" id="KW-0812">Transmembrane</keyword>
<name>A0A5N6Q8S1_9ROSI</name>
<dbReference type="PANTHER" id="PTHR48020:SF49">
    <property type="entry name" value="SUGAR TRANSPORTER"/>
    <property type="match status" value="1"/>
</dbReference>
<evidence type="ECO:0000256" key="7">
    <source>
        <dbReference type="ARBA" id="ARBA00022989"/>
    </source>
</evidence>
<dbReference type="Pfam" id="PF00083">
    <property type="entry name" value="Sugar_tr"/>
    <property type="match status" value="1"/>
</dbReference>
<evidence type="ECO:0000256" key="5">
    <source>
        <dbReference type="ARBA" id="ARBA00022692"/>
    </source>
</evidence>
<evidence type="ECO:0000313" key="12">
    <source>
        <dbReference type="EMBL" id="KAE7995632.1"/>
    </source>
</evidence>
<dbReference type="AlphaFoldDB" id="A0A5N6Q8S1"/>
<evidence type="ECO:0000256" key="1">
    <source>
        <dbReference type="ARBA" id="ARBA00004141"/>
    </source>
</evidence>
<feature type="transmembrane region" description="Helical" evidence="10">
    <location>
        <begin position="147"/>
        <end position="168"/>
    </location>
</feature>
<proteinExistence type="inferred from homology"/>
<dbReference type="FunFam" id="1.20.1250.20:FF:000025">
    <property type="entry name" value="probable polyol transporter 4"/>
    <property type="match status" value="1"/>
</dbReference>
<organism evidence="12 13">
    <name type="scientific">Carpinus fangiana</name>
    <dbReference type="NCBI Taxonomy" id="176857"/>
    <lineage>
        <taxon>Eukaryota</taxon>
        <taxon>Viridiplantae</taxon>
        <taxon>Streptophyta</taxon>
        <taxon>Embryophyta</taxon>
        <taxon>Tracheophyta</taxon>
        <taxon>Spermatophyta</taxon>
        <taxon>Magnoliopsida</taxon>
        <taxon>eudicotyledons</taxon>
        <taxon>Gunneridae</taxon>
        <taxon>Pentapetalae</taxon>
        <taxon>rosids</taxon>
        <taxon>fabids</taxon>
        <taxon>Fagales</taxon>
        <taxon>Betulaceae</taxon>
        <taxon>Carpinus</taxon>
    </lineage>
</organism>
<feature type="transmembrane region" description="Helical" evidence="10">
    <location>
        <begin position="395"/>
        <end position="423"/>
    </location>
</feature>
<keyword evidence="13" id="KW-1185">Reference proteome</keyword>
<gene>
    <name evidence="12" type="ORF">FH972_000407</name>
</gene>
<feature type="transmembrane region" description="Helical" evidence="10">
    <location>
        <begin position="461"/>
        <end position="481"/>
    </location>
</feature>
<dbReference type="InterPro" id="IPR036259">
    <property type="entry name" value="MFS_trans_sf"/>
</dbReference>
<dbReference type="OrthoDB" id="6339427at2759"/>
<evidence type="ECO:0000256" key="6">
    <source>
        <dbReference type="ARBA" id="ARBA00022847"/>
    </source>
</evidence>
<dbReference type="PROSITE" id="PS00216">
    <property type="entry name" value="SUGAR_TRANSPORT_1"/>
    <property type="match status" value="2"/>
</dbReference>
<dbReference type="NCBIfam" id="TIGR00879">
    <property type="entry name" value="SP"/>
    <property type="match status" value="1"/>
</dbReference>
<evidence type="ECO:0000256" key="9">
    <source>
        <dbReference type="RuleBase" id="RU003346"/>
    </source>
</evidence>
<dbReference type="InterPro" id="IPR005829">
    <property type="entry name" value="Sugar_transporter_CS"/>
</dbReference>
<evidence type="ECO:0000256" key="3">
    <source>
        <dbReference type="ARBA" id="ARBA00022448"/>
    </source>
</evidence>
<dbReference type="PROSITE" id="PS00217">
    <property type="entry name" value="SUGAR_TRANSPORT_2"/>
    <property type="match status" value="1"/>
</dbReference>
<dbReference type="InterPro" id="IPR003663">
    <property type="entry name" value="Sugar/inositol_transpt"/>
</dbReference>
<keyword evidence="4" id="KW-0762">Sugar transport</keyword>
<evidence type="ECO:0000259" key="11">
    <source>
        <dbReference type="PROSITE" id="PS50850"/>
    </source>
</evidence>
<feature type="transmembrane region" description="Helical" evidence="10">
    <location>
        <begin position="52"/>
        <end position="82"/>
    </location>
</feature>
<feature type="transmembrane region" description="Helical" evidence="10">
    <location>
        <begin position="94"/>
        <end position="111"/>
    </location>
</feature>
<evidence type="ECO:0000256" key="10">
    <source>
        <dbReference type="SAM" id="Phobius"/>
    </source>
</evidence>
<keyword evidence="7 10" id="KW-1133">Transmembrane helix</keyword>
<keyword evidence="3 9" id="KW-0813">Transport</keyword>
<evidence type="ECO:0000256" key="8">
    <source>
        <dbReference type="ARBA" id="ARBA00023136"/>
    </source>
</evidence>
<dbReference type="Proteomes" id="UP000327013">
    <property type="component" value="Chromosome 1"/>
</dbReference>
<dbReference type="InterPro" id="IPR005828">
    <property type="entry name" value="MFS_sugar_transport-like"/>
</dbReference>
<feature type="transmembrane region" description="Helical" evidence="10">
    <location>
        <begin position="123"/>
        <end position="141"/>
    </location>
</feature>
<dbReference type="PROSITE" id="PS50850">
    <property type="entry name" value="MFS"/>
    <property type="match status" value="1"/>
</dbReference>